<dbReference type="Proteomes" id="UP000197065">
    <property type="component" value="Unassembled WGS sequence"/>
</dbReference>
<dbReference type="PANTHER" id="PTHR21666">
    <property type="entry name" value="PEPTIDASE-RELATED"/>
    <property type="match status" value="1"/>
</dbReference>
<dbReference type="InterPro" id="IPR050570">
    <property type="entry name" value="Cell_wall_metabolism_enzyme"/>
</dbReference>
<sequence>MSWALARVGLVASILLLATSLAAGSFELGLPIACKPGLDCWVIRYADHAPDDGFADYACGRLGSNGHDGTDFGLRDARAMLEGVAVQAVAAGVVKAVRDGMPDQPADGNLAFDFKDRNCGNGVLISHADGWQTQYCHLHPGSLAVSPGENVLAGQRLGLVGMSGEANFPHVHLSLRHDGQSIDPFNDTPMNAACGTEGHPLWQPSLRSQLAYVGVPIVSVGLADHVPAHGEIVAGDAMNESLAPDRPLVAYLLAYGLATGDRIALEIAGPDGGKVATLDFQVDDDSPRLSRSGGRKAPTQGWPPGLYHVRATVSRGQTTWSLDGSRSLNER</sequence>
<dbReference type="Gene3D" id="2.70.70.10">
    <property type="entry name" value="Glucose Permease (Domain IIA)"/>
    <property type="match status" value="1"/>
</dbReference>
<dbReference type="InterPro" id="IPR016047">
    <property type="entry name" value="M23ase_b-sheet_dom"/>
</dbReference>
<dbReference type="OrthoDB" id="5489603at2"/>
<dbReference type="SUPFAM" id="SSF51261">
    <property type="entry name" value="Duplicated hybrid motif"/>
    <property type="match status" value="1"/>
</dbReference>
<reference evidence="2 3" key="1">
    <citation type="submission" date="2017-06" db="EMBL/GenBank/DDBJ databases">
        <authorList>
            <person name="Kim H.J."/>
            <person name="Triplett B.A."/>
        </authorList>
    </citation>
    <scope>NUCLEOTIDE SEQUENCE [LARGE SCALE GENOMIC DNA]</scope>
    <source>
        <strain evidence="2 3">B29T1</strain>
    </source>
</reference>
<dbReference type="RefSeq" id="WP_088560523.1">
    <property type="nucleotide sequence ID" value="NZ_FYEH01000003.1"/>
</dbReference>
<proteinExistence type="predicted"/>
<dbReference type="Pfam" id="PF01551">
    <property type="entry name" value="Peptidase_M23"/>
    <property type="match status" value="1"/>
</dbReference>
<dbReference type="InterPro" id="IPR011055">
    <property type="entry name" value="Dup_hybrid_motif"/>
</dbReference>
<dbReference type="EMBL" id="FYEH01000003">
    <property type="protein sequence ID" value="SNB63290.1"/>
    <property type="molecule type" value="Genomic_DNA"/>
</dbReference>
<evidence type="ECO:0000259" key="1">
    <source>
        <dbReference type="Pfam" id="PF01551"/>
    </source>
</evidence>
<accession>A0A212QUW6</accession>
<keyword evidence="3" id="KW-1185">Reference proteome</keyword>
<dbReference type="AlphaFoldDB" id="A0A212QUW6"/>
<name>A0A212QUW6_9PROT</name>
<gene>
    <name evidence="2" type="ORF">SAMN07250955_103301</name>
</gene>
<evidence type="ECO:0000313" key="2">
    <source>
        <dbReference type="EMBL" id="SNB63290.1"/>
    </source>
</evidence>
<organism evidence="2 3">
    <name type="scientific">Arboricoccus pini</name>
    <dbReference type="NCBI Taxonomy" id="1963835"/>
    <lineage>
        <taxon>Bacteria</taxon>
        <taxon>Pseudomonadati</taxon>
        <taxon>Pseudomonadota</taxon>
        <taxon>Alphaproteobacteria</taxon>
        <taxon>Geminicoccales</taxon>
        <taxon>Geminicoccaceae</taxon>
        <taxon>Arboricoccus</taxon>
    </lineage>
</organism>
<dbReference type="CDD" id="cd12797">
    <property type="entry name" value="M23_peptidase"/>
    <property type="match status" value="1"/>
</dbReference>
<dbReference type="PANTHER" id="PTHR21666:SF270">
    <property type="entry name" value="MUREIN HYDROLASE ACTIVATOR ENVC"/>
    <property type="match status" value="1"/>
</dbReference>
<dbReference type="GO" id="GO:0004222">
    <property type="term" value="F:metalloendopeptidase activity"/>
    <property type="evidence" value="ECO:0007669"/>
    <property type="project" value="TreeGrafter"/>
</dbReference>
<evidence type="ECO:0000313" key="3">
    <source>
        <dbReference type="Proteomes" id="UP000197065"/>
    </source>
</evidence>
<protein>
    <submittedName>
        <fullName evidence="2">Peptidase family M23</fullName>
    </submittedName>
</protein>
<feature type="domain" description="M23ase beta-sheet core" evidence="1">
    <location>
        <begin position="67"/>
        <end position="184"/>
    </location>
</feature>